<dbReference type="Proteomes" id="UP000064920">
    <property type="component" value="Chromosome"/>
</dbReference>
<keyword evidence="5" id="KW-0408">Iron</keyword>
<evidence type="ECO:0000256" key="1">
    <source>
        <dbReference type="ARBA" id="ARBA00022617"/>
    </source>
</evidence>
<dbReference type="SUPFAM" id="SSF46626">
    <property type="entry name" value="Cytochrome c"/>
    <property type="match status" value="1"/>
</dbReference>
<dbReference type="InterPro" id="IPR009056">
    <property type="entry name" value="Cyt_c-like_dom"/>
</dbReference>
<proteinExistence type="predicted"/>
<evidence type="ECO:0000256" key="2">
    <source>
        <dbReference type="ARBA" id="ARBA00022723"/>
    </source>
</evidence>
<dbReference type="GO" id="GO:0009055">
    <property type="term" value="F:electron transfer activity"/>
    <property type="evidence" value="ECO:0007669"/>
    <property type="project" value="InterPro"/>
</dbReference>
<dbReference type="PATRIC" id="fig|1397108.4.peg.3117"/>
<keyword evidence="4" id="KW-0560">Oxidoreductase</keyword>
<evidence type="ECO:0000256" key="4">
    <source>
        <dbReference type="ARBA" id="ARBA00023002"/>
    </source>
</evidence>
<dbReference type="STRING" id="1397108.IMCC12053_3033"/>
<organism evidence="6 7">
    <name type="scientific">Celeribacter marinus</name>
    <dbReference type="NCBI Taxonomy" id="1397108"/>
    <lineage>
        <taxon>Bacteria</taxon>
        <taxon>Pseudomonadati</taxon>
        <taxon>Pseudomonadota</taxon>
        <taxon>Alphaproteobacteria</taxon>
        <taxon>Rhodobacterales</taxon>
        <taxon>Roseobacteraceae</taxon>
        <taxon>Celeribacter</taxon>
    </lineage>
</organism>
<dbReference type="PANTHER" id="PTHR30600">
    <property type="entry name" value="CYTOCHROME C PEROXIDASE-RELATED"/>
    <property type="match status" value="1"/>
</dbReference>
<dbReference type="Gene3D" id="1.10.760.10">
    <property type="entry name" value="Cytochrome c-like domain"/>
    <property type="match status" value="1"/>
</dbReference>
<dbReference type="KEGG" id="cmar:IMCC12053_3033"/>
<evidence type="ECO:0000313" key="6">
    <source>
        <dbReference type="EMBL" id="ALI56980.1"/>
    </source>
</evidence>
<keyword evidence="3" id="KW-0732">Signal</keyword>
<dbReference type="GO" id="GO:0020037">
    <property type="term" value="F:heme binding"/>
    <property type="evidence" value="ECO:0007669"/>
    <property type="project" value="InterPro"/>
</dbReference>
<protein>
    <submittedName>
        <fullName evidence="6">Methylamine utilization protein</fullName>
    </submittedName>
</protein>
<dbReference type="GO" id="GO:0046872">
    <property type="term" value="F:metal ion binding"/>
    <property type="evidence" value="ECO:0007669"/>
    <property type="project" value="UniProtKB-KW"/>
</dbReference>
<keyword evidence="1" id="KW-0349">Heme</keyword>
<sequence>MIAAFEETLLPNATAWDSIAKEAARDPNALRQLPDSALRGFDLFSGKARCSSCHSGPFLTDGDFHNTGMPERDGATIDMGRQAVVAQLKYREFSCLSIYSDAPNGECPKVEYLSLAMERALGTFKTPSLRGVTQRTVFGHSGQFTTLEDMLNHYNDAPQGAHGRLVGQSTLSELVPLGLSPADLSDLRAFLDLL</sequence>
<gene>
    <name evidence="6" type="ORF">IMCC12053_3033</name>
</gene>
<dbReference type="PANTHER" id="PTHR30600:SF10">
    <property type="entry name" value="BLL6722 PROTEIN"/>
    <property type="match status" value="1"/>
</dbReference>
<keyword evidence="7" id="KW-1185">Reference proteome</keyword>
<name>A0A0P0A2D5_9RHOB</name>
<evidence type="ECO:0000256" key="5">
    <source>
        <dbReference type="ARBA" id="ARBA00023004"/>
    </source>
</evidence>
<dbReference type="InterPro" id="IPR036909">
    <property type="entry name" value="Cyt_c-like_dom_sf"/>
</dbReference>
<dbReference type="GO" id="GO:0004130">
    <property type="term" value="F:cytochrome-c peroxidase activity"/>
    <property type="evidence" value="ECO:0007669"/>
    <property type="project" value="TreeGrafter"/>
</dbReference>
<dbReference type="PROSITE" id="PS51007">
    <property type="entry name" value="CYTC"/>
    <property type="match status" value="1"/>
</dbReference>
<evidence type="ECO:0000313" key="7">
    <source>
        <dbReference type="Proteomes" id="UP000064920"/>
    </source>
</evidence>
<reference evidence="6 7" key="1">
    <citation type="submission" date="2015-05" db="EMBL/GenBank/DDBJ databases">
        <authorList>
            <person name="Wang D.B."/>
            <person name="Wang M."/>
        </authorList>
    </citation>
    <scope>NUCLEOTIDE SEQUENCE [LARGE SCALE GENOMIC DNA]</scope>
    <source>
        <strain evidence="6 7">IMCC 12053</strain>
    </source>
</reference>
<dbReference type="EMBL" id="CP012023">
    <property type="protein sequence ID" value="ALI56980.1"/>
    <property type="molecule type" value="Genomic_DNA"/>
</dbReference>
<dbReference type="AlphaFoldDB" id="A0A0P0A2D5"/>
<accession>A0A0P0A2D5</accession>
<evidence type="ECO:0000256" key="3">
    <source>
        <dbReference type="ARBA" id="ARBA00022729"/>
    </source>
</evidence>
<dbReference type="InterPro" id="IPR051395">
    <property type="entry name" value="Cytochrome_c_Peroxidase/MauG"/>
</dbReference>
<keyword evidence="2" id="KW-0479">Metal-binding</keyword>